<comment type="caution">
    <text evidence="2">The sequence shown here is derived from an EMBL/GenBank/DDBJ whole genome shotgun (WGS) entry which is preliminary data.</text>
</comment>
<evidence type="ECO:0000313" key="2">
    <source>
        <dbReference type="EMBL" id="OQA58792.1"/>
    </source>
</evidence>
<organism evidence="2">
    <name type="scientific">Candidatus Atribacter allofermentans</name>
    <dbReference type="NCBI Taxonomy" id="1852833"/>
    <lineage>
        <taxon>Bacteria</taxon>
        <taxon>Pseudomonadati</taxon>
        <taxon>Atribacterota</taxon>
        <taxon>Atribacteria</taxon>
        <taxon>Atribacterales</taxon>
        <taxon>Atribacteraceae</taxon>
        <taxon>Atribacter</taxon>
    </lineage>
</organism>
<dbReference type="SUPFAM" id="SSF109604">
    <property type="entry name" value="HD-domain/PDEase-like"/>
    <property type="match status" value="1"/>
</dbReference>
<sequence>MNRNHALAMLKKYLNNQNLLKHCLACEAIMKDLAPLYNQNLEEWALVGLLHDIDYEITKNCPESHGLEGARILSEVGYSDNIVAALRSHNPATGHVPNSILEKALFAVDPVSGFIVACALIHPNRSLSELDLDFLMNRFKEKSFARGADRNQIQSCNNLQLSLNEFLLIALQAMQKISPQLGL</sequence>
<dbReference type="Pfam" id="PF01966">
    <property type="entry name" value="HD"/>
    <property type="match status" value="1"/>
</dbReference>
<dbReference type="PANTHER" id="PTHR38659:SF1">
    <property type="entry name" value="METAL DEPENDENT PHOSPHOHYDROLASE"/>
    <property type="match status" value="1"/>
</dbReference>
<feature type="domain" description="HD" evidence="1">
    <location>
        <begin position="20"/>
        <end position="92"/>
    </location>
</feature>
<proteinExistence type="predicted"/>
<protein>
    <submittedName>
        <fullName evidence="2">Phosphodiesterase</fullName>
    </submittedName>
</protein>
<dbReference type="Gene3D" id="1.10.3210.10">
    <property type="entry name" value="Hypothetical protein af1432"/>
    <property type="match status" value="1"/>
</dbReference>
<reference evidence="2" key="1">
    <citation type="submission" date="2017-02" db="EMBL/GenBank/DDBJ databases">
        <title>Delving into the versatile metabolic prowess of the omnipresent phylum Bacteroidetes.</title>
        <authorList>
            <person name="Nobu M.K."/>
            <person name="Mei R."/>
            <person name="Narihiro T."/>
            <person name="Kuroda K."/>
            <person name="Liu W.-T."/>
        </authorList>
    </citation>
    <scope>NUCLEOTIDE SEQUENCE</scope>
    <source>
        <strain evidence="2">ADurb.Bin276</strain>
    </source>
</reference>
<dbReference type="PANTHER" id="PTHR38659">
    <property type="entry name" value="METAL-DEPENDENT PHOSPHOHYDROLASE"/>
    <property type="match status" value="1"/>
</dbReference>
<dbReference type="AlphaFoldDB" id="A0A1V5SXT4"/>
<dbReference type="CDD" id="cd00077">
    <property type="entry name" value="HDc"/>
    <property type="match status" value="1"/>
</dbReference>
<dbReference type="InterPro" id="IPR006674">
    <property type="entry name" value="HD_domain"/>
</dbReference>
<accession>A0A1V5SXT4</accession>
<dbReference type="Proteomes" id="UP000485569">
    <property type="component" value="Unassembled WGS sequence"/>
</dbReference>
<gene>
    <name evidence="2" type="ORF">BWY41_01001</name>
</gene>
<dbReference type="EMBL" id="MWBQ01000066">
    <property type="protein sequence ID" value="OQA58792.1"/>
    <property type="molecule type" value="Genomic_DNA"/>
</dbReference>
<evidence type="ECO:0000259" key="1">
    <source>
        <dbReference type="Pfam" id="PF01966"/>
    </source>
</evidence>
<dbReference type="InterPro" id="IPR003607">
    <property type="entry name" value="HD/PDEase_dom"/>
</dbReference>
<dbReference type="InterPro" id="IPR006675">
    <property type="entry name" value="HDIG_dom"/>
</dbReference>
<dbReference type="NCBIfam" id="TIGR00277">
    <property type="entry name" value="HDIG"/>
    <property type="match status" value="1"/>
</dbReference>
<name>A0A1V5SXT4_9BACT</name>